<dbReference type="Proteomes" id="UP000260363">
    <property type="component" value="Chromosome"/>
</dbReference>
<dbReference type="KEGG" id="cmm:NC80_00255"/>
<dbReference type="Gene3D" id="3.30.1360.40">
    <property type="match status" value="1"/>
</dbReference>
<evidence type="ECO:0000256" key="6">
    <source>
        <dbReference type="HAMAP-Rule" id="MF_00040"/>
    </source>
</evidence>
<accession>A0A069ZQG1</accession>
<dbReference type="PATRIC" id="fig|243161.6.peg.58"/>
<dbReference type="GO" id="GO:0005737">
    <property type="term" value="C:cytoplasm"/>
    <property type="evidence" value="ECO:0007669"/>
    <property type="project" value="UniProtKB-SubCell"/>
</dbReference>
<dbReference type="KEGG" id="cmg:NC81_00260"/>
<dbReference type="HAMAP" id="MF_00040">
    <property type="entry name" value="RRF"/>
    <property type="match status" value="1"/>
</dbReference>
<evidence type="ECO:0000259" key="7">
    <source>
        <dbReference type="Pfam" id="PF01765"/>
    </source>
</evidence>
<protein>
    <recommendedName>
        <fullName evidence="6">Ribosome-recycling factor</fullName>
        <shortName evidence="6">RRF</shortName>
    </recommendedName>
    <alternativeName>
        <fullName evidence="6">Ribosome-releasing factor</fullName>
    </alternativeName>
</protein>
<dbReference type="FunFam" id="1.10.132.20:FF:000001">
    <property type="entry name" value="Ribosome-recycling factor"/>
    <property type="match status" value="1"/>
</dbReference>
<dbReference type="AlphaFoldDB" id="A0A069ZQG1"/>
<dbReference type="GO" id="GO:0043023">
    <property type="term" value="F:ribosomal large subunit binding"/>
    <property type="evidence" value="ECO:0007669"/>
    <property type="project" value="TreeGrafter"/>
</dbReference>
<sequence>MTLTSAEKEMSGVLTFFQKEIRGFRTGKAHPALVETVTVEVYGTTMRLSDIASISVSDTRQLLISPYDAGNVSAISKGILAANLNLQPIVEGATVRINVPEPTEEYRREVIKQLKRKSEEAKVSIRNIRRTCNDRLKKDDSLTEDAVKGLEKKIQELTDKFCKQIEELAKQKEAELSSI</sequence>
<evidence type="ECO:0000256" key="2">
    <source>
        <dbReference type="ARBA" id="ARBA00005912"/>
    </source>
</evidence>
<evidence type="ECO:0000256" key="3">
    <source>
        <dbReference type="ARBA" id="ARBA00022490"/>
    </source>
</evidence>
<comment type="subcellular location">
    <subcellularLocation>
        <location evidence="1 6">Cytoplasm</location>
    </subcellularLocation>
</comment>
<evidence type="ECO:0000313" key="9">
    <source>
        <dbReference type="Proteomes" id="UP000260363"/>
    </source>
</evidence>
<evidence type="ECO:0000256" key="1">
    <source>
        <dbReference type="ARBA" id="ARBA00004496"/>
    </source>
</evidence>
<keyword evidence="4 6" id="KW-0648">Protein biosynthesis</keyword>
<organism evidence="8 9">
    <name type="scientific">Chlamydia muridarum</name>
    <dbReference type="NCBI Taxonomy" id="83560"/>
    <lineage>
        <taxon>Bacteria</taxon>
        <taxon>Pseudomonadati</taxon>
        <taxon>Chlamydiota</taxon>
        <taxon>Chlamydiia</taxon>
        <taxon>Chlamydiales</taxon>
        <taxon>Chlamydiaceae</taxon>
        <taxon>Chlamydia/Chlamydophila group</taxon>
        <taxon>Chlamydia</taxon>
    </lineage>
</organism>
<name>A0A069ZQG1_CHLMR</name>
<dbReference type="InterPro" id="IPR023584">
    <property type="entry name" value="Ribosome_recyc_fac_dom"/>
</dbReference>
<evidence type="ECO:0000256" key="4">
    <source>
        <dbReference type="ARBA" id="ARBA00022917"/>
    </source>
</evidence>
<gene>
    <name evidence="6" type="primary">frr</name>
    <name evidence="8" type="ORF">BD36_00270</name>
</gene>
<dbReference type="PANTHER" id="PTHR20982">
    <property type="entry name" value="RIBOSOME RECYCLING FACTOR"/>
    <property type="match status" value="1"/>
</dbReference>
<dbReference type="STRING" id="83560.NC80_00255"/>
<dbReference type="EMBL" id="CP007217">
    <property type="protein sequence ID" value="AJR10153.1"/>
    <property type="molecule type" value="Genomic_DNA"/>
</dbReference>
<dbReference type="FunFam" id="3.30.1360.40:FF:000001">
    <property type="entry name" value="Ribosome-recycling factor"/>
    <property type="match status" value="1"/>
</dbReference>
<comment type="similarity">
    <text evidence="2 6">Belongs to the RRF family.</text>
</comment>
<dbReference type="GO" id="GO:0006415">
    <property type="term" value="P:translational termination"/>
    <property type="evidence" value="ECO:0007669"/>
    <property type="project" value="UniProtKB-UniRule"/>
</dbReference>
<dbReference type="NCBIfam" id="TIGR00496">
    <property type="entry name" value="frr"/>
    <property type="match status" value="1"/>
</dbReference>
<keyword evidence="3 6" id="KW-0963">Cytoplasm</keyword>
<dbReference type="InterPro" id="IPR036191">
    <property type="entry name" value="RRF_sf"/>
</dbReference>
<dbReference type="Pfam" id="PF01765">
    <property type="entry name" value="RRF"/>
    <property type="match status" value="1"/>
</dbReference>
<feature type="domain" description="Ribosome recycling factor" evidence="7">
    <location>
        <begin position="17"/>
        <end position="176"/>
    </location>
</feature>
<dbReference type="SMR" id="A0A069ZQG1"/>
<dbReference type="Gene3D" id="1.10.132.20">
    <property type="entry name" value="Ribosome-recycling factor"/>
    <property type="match status" value="1"/>
</dbReference>
<dbReference type="KEGG" id="cmx:DNC_00260"/>
<reference evidence="8 9" key="1">
    <citation type="submission" date="2014-02" db="EMBL/GenBank/DDBJ databases">
        <authorList>
            <person name="Chen C."/>
            <person name="Conrad T.A."/>
            <person name="Zhou Z."/>
            <person name="Lai Z."/>
            <person name="Zhong G."/>
        </authorList>
    </citation>
    <scope>NUCLEOTIDE SEQUENCE [LARGE SCALE GENOMIC DNA]</scope>
    <source>
        <strain evidence="8 9">Nigg3-28</strain>
    </source>
</reference>
<dbReference type="CDD" id="cd00520">
    <property type="entry name" value="RRF"/>
    <property type="match status" value="1"/>
</dbReference>
<proteinExistence type="inferred from homology"/>
<dbReference type="OMA" id="FNPMNNG"/>
<dbReference type="InterPro" id="IPR002661">
    <property type="entry name" value="Ribosome_recyc_fac"/>
</dbReference>
<comment type="function">
    <text evidence="5 6">Responsible for the release of ribosomes from messenger RNA at the termination of protein biosynthesis. May increase the efficiency of translation by recycling ribosomes from one round of translation to another.</text>
</comment>
<dbReference type="SUPFAM" id="SSF55194">
    <property type="entry name" value="Ribosome recycling factor, RRF"/>
    <property type="match status" value="1"/>
</dbReference>
<dbReference type="PANTHER" id="PTHR20982:SF3">
    <property type="entry name" value="MITOCHONDRIAL RIBOSOME RECYCLING FACTOR PSEUDO 1"/>
    <property type="match status" value="1"/>
</dbReference>
<dbReference type="RefSeq" id="WP_010229219.1">
    <property type="nucleotide sequence ID" value="NZ_CP007217.1"/>
</dbReference>
<evidence type="ECO:0000313" key="8">
    <source>
        <dbReference type="EMBL" id="AJR10153.1"/>
    </source>
</evidence>
<dbReference type="GeneID" id="1245576"/>
<evidence type="ECO:0000256" key="5">
    <source>
        <dbReference type="ARBA" id="ARBA00025050"/>
    </source>
</evidence>